<dbReference type="GeneID" id="20642541"/>
<reference evidence="1 2" key="1">
    <citation type="journal article" date="2006" name="Science">
        <title>Phytophthora genome sequences uncover evolutionary origins and mechanisms of pathogenesis.</title>
        <authorList>
            <person name="Tyler B.M."/>
            <person name="Tripathy S."/>
            <person name="Zhang X."/>
            <person name="Dehal P."/>
            <person name="Jiang R.H."/>
            <person name="Aerts A."/>
            <person name="Arredondo F.D."/>
            <person name="Baxter L."/>
            <person name="Bensasson D."/>
            <person name="Beynon J.L."/>
            <person name="Chapman J."/>
            <person name="Damasceno C.M."/>
            <person name="Dorrance A.E."/>
            <person name="Dou D."/>
            <person name="Dickerman A.W."/>
            <person name="Dubchak I.L."/>
            <person name="Garbelotto M."/>
            <person name="Gijzen M."/>
            <person name="Gordon S.G."/>
            <person name="Govers F."/>
            <person name="Grunwald N.J."/>
            <person name="Huang W."/>
            <person name="Ivors K.L."/>
            <person name="Jones R.W."/>
            <person name="Kamoun S."/>
            <person name="Krampis K."/>
            <person name="Lamour K.H."/>
            <person name="Lee M.K."/>
            <person name="McDonald W.H."/>
            <person name="Medina M."/>
            <person name="Meijer H.J."/>
            <person name="Nordberg E.K."/>
            <person name="Maclean D.J."/>
            <person name="Ospina-Giraldo M.D."/>
            <person name="Morris P.F."/>
            <person name="Phuntumart V."/>
            <person name="Putnam N.H."/>
            <person name="Rash S."/>
            <person name="Rose J.K."/>
            <person name="Sakihama Y."/>
            <person name="Salamov A.A."/>
            <person name="Savidor A."/>
            <person name="Scheuring C.F."/>
            <person name="Smith B.M."/>
            <person name="Sobral B.W."/>
            <person name="Terry A."/>
            <person name="Torto-Alalibo T.A."/>
            <person name="Win J."/>
            <person name="Xu Z."/>
            <person name="Zhang H."/>
            <person name="Grigoriev I.V."/>
            <person name="Rokhsar D.S."/>
            <person name="Boore J.L."/>
        </authorList>
    </citation>
    <scope>NUCLEOTIDE SEQUENCE [LARGE SCALE GENOMIC DNA]</scope>
    <source>
        <strain evidence="1 2">P6497</strain>
    </source>
</reference>
<dbReference type="AlphaFoldDB" id="G5A2Z1"/>
<dbReference type="InParanoid" id="G5A2Z1"/>
<evidence type="ECO:0000313" key="2">
    <source>
        <dbReference type="Proteomes" id="UP000002640"/>
    </source>
</evidence>
<dbReference type="Proteomes" id="UP000002640">
    <property type="component" value="Unassembled WGS sequence"/>
</dbReference>
<organism evidence="1 2">
    <name type="scientific">Phytophthora sojae (strain P6497)</name>
    <name type="common">Soybean stem and root rot agent</name>
    <name type="synonym">Phytophthora megasperma f. sp. glycines</name>
    <dbReference type="NCBI Taxonomy" id="1094619"/>
    <lineage>
        <taxon>Eukaryota</taxon>
        <taxon>Sar</taxon>
        <taxon>Stramenopiles</taxon>
        <taxon>Oomycota</taxon>
        <taxon>Peronosporomycetes</taxon>
        <taxon>Peronosporales</taxon>
        <taxon>Peronosporaceae</taxon>
        <taxon>Phytophthora</taxon>
    </lineage>
</organism>
<dbReference type="RefSeq" id="XP_009534892.1">
    <property type="nucleotide sequence ID" value="XM_009536597.1"/>
</dbReference>
<protein>
    <submittedName>
        <fullName evidence="1">Uncharacterized protein</fullName>
    </submittedName>
</protein>
<proteinExistence type="predicted"/>
<gene>
    <name evidence="1" type="ORF">PHYSODRAFT_305339</name>
</gene>
<accession>G5A2Z1</accession>
<evidence type="ECO:0000313" key="1">
    <source>
        <dbReference type="EMBL" id="EGZ10031.1"/>
    </source>
</evidence>
<keyword evidence="2" id="KW-1185">Reference proteome</keyword>
<name>G5A2Z1_PHYSP</name>
<sequence>MTLSRGISFVINFNLDFNTSTITPFRTQRWPKHICKFRNMSDTNKAVAAAYALDVGALGSMELPRELQELPFHPLRAAAQGPRAPERPIAVDMGTGNAPRIIDGWQSALLLEFQLDDPANQKESPIDGELHYDIDGAAVEFDVERDIVEAICDDYTGNLCLDDSVEALIEARKTVVYVVVYLDATVTGEYPGITKKVLAAGSWSDVRRVIGSACYSDAAYKTESNPEDILPATTSTIWLPAGQEELASDPGSVQAAGLLELKEKAPAIEKAVKINKLEKDEHEIRVRIKPLEEEERVKRLKIATIQDNYLTPLEKQLFGIQDELFDLFDESVFFSEAGGVQPFGVGGVAHGFSGAGCLQAFSGAGGVQAFGGAGRVQDFGGAGRVQDFGGAGCLQAFGVGGSRSPQASGSAQVAGGAQAVSREEMPISWHQMPPANRVKFGGASKSAVRTRTIEFLLLPTHAPQVLRRRLQQEFKTQGAVLHPPSGLRCKAEGCEKHIVRGGMGSTHAPQQLCKSKGCAKTASVHHALGFLGPQACSSCTRATDARPTGAPAKPK</sequence>
<dbReference type="KEGG" id="psoj:PHYSODRAFT_305339"/>
<dbReference type="EMBL" id="JH159159">
    <property type="protein sequence ID" value="EGZ10031.1"/>
    <property type="molecule type" value="Genomic_DNA"/>
</dbReference>